<protein>
    <submittedName>
        <fullName evidence="1">Hypoxanthine-guanine phosphoribosyltransferase</fullName>
    </submittedName>
</protein>
<sequence length="161" mass="17968">MAFGLVGSFSRAPSVVITKGSYMTRASLHKSEKLSKDYNMKTSVQHNLKHNNYSDISTIICDKHEKKYLVNANSTESHEAEPYSRTMLKSIIDALDAFRKFSRLYAFVGMVVGSLSSSLLAVDNLSEIYPAFFTGFLQANKSNDMIARKPSSFFKQKSDSG</sequence>
<comment type="caution">
    <text evidence="1">The sequence shown here is derived from an EMBL/GenBank/DDBJ whole genome shotgun (WGS) entry which is preliminary data.</text>
</comment>
<evidence type="ECO:0000313" key="1">
    <source>
        <dbReference type="EMBL" id="MED6141427.1"/>
    </source>
</evidence>
<proteinExistence type="predicted"/>
<feature type="non-terminal residue" evidence="1">
    <location>
        <position position="161"/>
    </location>
</feature>
<dbReference type="GO" id="GO:0016757">
    <property type="term" value="F:glycosyltransferase activity"/>
    <property type="evidence" value="ECO:0007669"/>
    <property type="project" value="UniProtKB-KW"/>
</dbReference>
<accession>A0ABU6SY83</accession>
<keyword evidence="2" id="KW-1185">Reference proteome</keyword>
<reference evidence="1 2" key="1">
    <citation type="journal article" date="2023" name="Plants (Basel)">
        <title>Bridging the Gap: Combining Genomics and Transcriptomics Approaches to Understand Stylosanthes scabra, an Orphan Legume from the Brazilian Caatinga.</title>
        <authorList>
            <person name="Ferreira-Neto J.R.C."/>
            <person name="da Silva M.D."/>
            <person name="Binneck E."/>
            <person name="de Melo N.F."/>
            <person name="da Silva R.H."/>
            <person name="de Melo A.L.T.M."/>
            <person name="Pandolfi V."/>
            <person name="Bustamante F.O."/>
            <person name="Brasileiro-Vidal A.C."/>
            <person name="Benko-Iseppon A.M."/>
        </authorList>
    </citation>
    <scope>NUCLEOTIDE SEQUENCE [LARGE SCALE GENOMIC DNA]</scope>
    <source>
        <tissue evidence="1">Leaves</tissue>
    </source>
</reference>
<keyword evidence="1" id="KW-0808">Transferase</keyword>
<keyword evidence="1" id="KW-0328">Glycosyltransferase</keyword>
<name>A0ABU6SY83_9FABA</name>
<dbReference type="Proteomes" id="UP001341840">
    <property type="component" value="Unassembled WGS sequence"/>
</dbReference>
<gene>
    <name evidence="1" type="primary">HPT1_20</name>
    <name evidence="1" type="ORF">PIB30_103298</name>
</gene>
<dbReference type="EMBL" id="JASCZI010063745">
    <property type="protein sequence ID" value="MED6141427.1"/>
    <property type="molecule type" value="Genomic_DNA"/>
</dbReference>
<evidence type="ECO:0000313" key="2">
    <source>
        <dbReference type="Proteomes" id="UP001341840"/>
    </source>
</evidence>
<organism evidence="1 2">
    <name type="scientific">Stylosanthes scabra</name>
    <dbReference type="NCBI Taxonomy" id="79078"/>
    <lineage>
        <taxon>Eukaryota</taxon>
        <taxon>Viridiplantae</taxon>
        <taxon>Streptophyta</taxon>
        <taxon>Embryophyta</taxon>
        <taxon>Tracheophyta</taxon>
        <taxon>Spermatophyta</taxon>
        <taxon>Magnoliopsida</taxon>
        <taxon>eudicotyledons</taxon>
        <taxon>Gunneridae</taxon>
        <taxon>Pentapetalae</taxon>
        <taxon>rosids</taxon>
        <taxon>fabids</taxon>
        <taxon>Fabales</taxon>
        <taxon>Fabaceae</taxon>
        <taxon>Papilionoideae</taxon>
        <taxon>50 kb inversion clade</taxon>
        <taxon>dalbergioids sensu lato</taxon>
        <taxon>Dalbergieae</taxon>
        <taxon>Pterocarpus clade</taxon>
        <taxon>Stylosanthes</taxon>
    </lineage>
</organism>